<proteinExistence type="predicted"/>
<evidence type="ECO:0000313" key="2">
    <source>
        <dbReference type="Proteomes" id="UP000247523"/>
    </source>
</evidence>
<dbReference type="EMBL" id="QICS01000009">
    <property type="protein sequence ID" value="PXV87759.1"/>
    <property type="molecule type" value="Genomic_DNA"/>
</dbReference>
<evidence type="ECO:0000313" key="1">
    <source>
        <dbReference type="EMBL" id="PXV87759.1"/>
    </source>
</evidence>
<gene>
    <name evidence="1" type="ORF">C8E03_10949</name>
</gene>
<reference evidence="1 2" key="1">
    <citation type="submission" date="2018-05" db="EMBL/GenBank/DDBJ databases">
        <title>Genomic Encyclopedia of Type Strains, Phase IV (KMG-IV): sequencing the most valuable type-strain genomes for metagenomic binning, comparative biology and taxonomic classification.</title>
        <authorList>
            <person name="Goeker M."/>
        </authorList>
    </citation>
    <scope>NUCLEOTIDE SEQUENCE [LARGE SCALE GENOMIC DNA]</scope>
    <source>
        <strain evidence="1 2">DSM 28816</strain>
    </source>
</reference>
<organism evidence="1 2">
    <name type="scientific">Lachnotalea glycerini</name>
    <dbReference type="NCBI Taxonomy" id="1763509"/>
    <lineage>
        <taxon>Bacteria</taxon>
        <taxon>Bacillati</taxon>
        <taxon>Bacillota</taxon>
        <taxon>Clostridia</taxon>
        <taxon>Lachnospirales</taxon>
        <taxon>Lachnospiraceae</taxon>
        <taxon>Lachnotalea</taxon>
    </lineage>
</organism>
<dbReference type="Proteomes" id="UP000247523">
    <property type="component" value="Unassembled WGS sequence"/>
</dbReference>
<sequence>MPDEGVLLPLCEEGRSTLFVIEAKNGRVFLSCTND</sequence>
<dbReference type="AlphaFoldDB" id="A0A318EKY0"/>
<name>A0A318EKY0_9FIRM</name>
<comment type="caution">
    <text evidence="1">The sequence shown here is derived from an EMBL/GenBank/DDBJ whole genome shotgun (WGS) entry which is preliminary data.</text>
</comment>
<accession>A0A318EKY0</accession>
<protein>
    <submittedName>
        <fullName evidence="1">Uncharacterized protein</fullName>
    </submittedName>
</protein>